<feature type="region of interest" description="Disordered" evidence="1">
    <location>
        <begin position="26"/>
        <end position="46"/>
    </location>
</feature>
<dbReference type="EMBL" id="PDDX01000001">
    <property type="protein sequence ID" value="PHI28395.1"/>
    <property type="molecule type" value="Genomic_DNA"/>
</dbReference>
<feature type="signal peptide" evidence="2">
    <location>
        <begin position="1"/>
        <end position="21"/>
    </location>
</feature>
<reference evidence="4 6" key="3">
    <citation type="submission" date="2019-03" db="EMBL/GenBank/DDBJ databases">
        <authorList>
            <consortium name="Pathogen Informatics"/>
        </authorList>
    </citation>
    <scope>NUCLEOTIDE SEQUENCE [LARGE SCALE GENOMIC DNA]</scope>
    <source>
        <strain evidence="4 6">NCTC12282</strain>
    </source>
</reference>
<sequence length="384" mass="42453">MSKLTTTKKLLLASLVAGLLAGCDGKDNDSSKAVQPPPKVVESVTEPKVVESVPSVTSTAPTSEEELTAQQAAKGNLWLDVFNNNSLINIKNPNGKVSAPVLLTNITKVPDLVEKYIEISENNGKFTLKKIRAKENTLDNFFTISVFSPLGKISNKEIEGFRAIAQKIKSMKPDMPELDKAGVEYVESIISMSNALNQLMDYYKTSEEFKLDDFKKSPELHKIITEAYEKYQAASESAKLAHSNLYEQLHAKELATLKARGFDTMVVIYESVDDVSAIFDGLVNDYNENQNLKKSDKAAYEAKSKLIDDALTALKKAQQEPATLAKEGLSENKLASYIEALNAYSIAIKVTLRDMGKNQDEDLLDDLQNKQLTVIERYNSIVQG</sequence>
<evidence type="ECO:0000313" key="3">
    <source>
        <dbReference type="EMBL" id="PHI28395.1"/>
    </source>
</evidence>
<gene>
    <name evidence="3" type="ORF">CRN84_03135</name>
    <name evidence="4" type="ORF">NCTC12282_01208</name>
</gene>
<dbReference type="AlphaFoldDB" id="A0A2C6DIX2"/>
<reference evidence="3" key="1">
    <citation type="submission" date="2017-09" db="EMBL/GenBank/DDBJ databases">
        <title>FDA dAtabase for Regulatory Grade micrObial Sequences (FDA-ARGOS): Supporting development and validation of Infectious Disease Dx tests.</title>
        <authorList>
            <person name="Minogue T."/>
            <person name="Wolcott M."/>
            <person name="Wasieloski L."/>
            <person name="Aguilar W."/>
            <person name="Moore D."/>
            <person name="Tallon L.J."/>
            <person name="Sadzewicz L."/>
            <person name="Ott S."/>
            <person name="Zhao X."/>
            <person name="Nagaraj S."/>
            <person name="Vavikolanu K."/>
            <person name="Aluvathingal J."/>
            <person name="Nadendla S."/>
            <person name="Sichtig H."/>
        </authorList>
    </citation>
    <scope>NUCLEOTIDE SEQUENCE</scope>
    <source>
        <strain evidence="3">FDAARGOS_387</strain>
    </source>
</reference>
<dbReference type="InterPro" id="IPR024291">
    <property type="entry name" value="DUF3829"/>
</dbReference>
<evidence type="ECO:0000313" key="4">
    <source>
        <dbReference type="EMBL" id="VFS46305.1"/>
    </source>
</evidence>
<dbReference type="PROSITE" id="PS51257">
    <property type="entry name" value="PROKAR_LIPOPROTEIN"/>
    <property type="match status" value="1"/>
</dbReference>
<dbReference type="OrthoDB" id="6638369at2"/>
<dbReference type="Proteomes" id="UP000224974">
    <property type="component" value="Unassembled WGS sequence"/>
</dbReference>
<accession>A0A2C6DIX2</accession>
<organism evidence="3 5">
    <name type="scientific">Budvicia aquatica</name>
    <dbReference type="NCBI Taxonomy" id="82979"/>
    <lineage>
        <taxon>Bacteria</taxon>
        <taxon>Pseudomonadati</taxon>
        <taxon>Pseudomonadota</taxon>
        <taxon>Gammaproteobacteria</taxon>
        <taxon>Enterobacterales</taxon>
        <taxon>Budviciaceae</taxon>
        <taxon>Budvicia</taxon>
    </lineage>
</organism>
<protein>
    <submittedName>
        <fullName evidence="3">DUF3829 domain-containing protein</fullName>
    </submittedName>
</protein>
<name>A0A2C6DIX2_9GAMM</name>
<dbReference type="EMBL" id="CAADJA010000002">
    <property type="protein sequence ID" value="VFS46305.1"/>
    <property type="molecule type" value="Genomic_DNA"/>
</dbReference>
<evidence type="ECO:0000256" key="2">
    <source>
        <dbReference type="SAM" id="SignalP"/>
    </source>
</evidence>
<dbReference type="Proteomes" id="UP000373449">
    <property type="component" value="Unassembled WGS sequence"/>
</dbReference>
<evidence type="ECO:0000256" key="1">
    <source>
        <dbReference type="SAM" id="MobiDB-lite"/>
    </source>
</evidence>
<dbReference type="STRING" id="1111728.GCA_000427805_03488"/>
<evidence type="ECO:0000313" key="5">
    <source>
        <dbReference type="Proteomes" id="UP000224974"/>
    </source>
</evidence>
<proteinExistence type="predicted"/>
<dbReference type="Pfam" id="PF12889">
    <property type="entry name" value="DUF3829"/>
    <property type="match status" value="1"/>
</dbReference>
<dbReference type="RefSeq" id="WP_029095576.1">
    <property type="nucleotide sequence ID" value="NZ_CAADJA010000002.1"/>
</dbReference>
<keyword evidence="5" id="KW-1185">Reference proteome</keyword>
<evidence type="ECO:0000313" key="6">
    <source>
        <dbReference type="Proteomes" id="UP000373449"/>
    </source>
</evidence>
<keyword evidence="2" id="KW-0732">Signal</keyword>
<feature type="chain" id="PRO_5036315802" evidence="2">
    <location>
        <begin position="22"/>
        <end position="384"/>
    </location>
</feature>
<reference evidence="5" key="2">
    <citation type="submission" date="2017-09" db="EMBL/GenBank/DDBJ databases">
        <title>FDA dAtabase for Regulatory Grade micrObial Sequences (FDA-ARGOS): Supporting development and validation of Infectious Disease Dx tests.</title>
        <authorList>
            <person name="Minogue T."/>
            <person name="Wolcott M."/>
            <person name="Wasieloski L."/>
            <person name="Aguilar W."/>
            <person name="Moore D."/>
            <person name="Tallon L."/>
            <person name="Sadzewicz L."/>
            <person name="Ott S."/>
            <person name="Zhao X."/>
            <person name="Nagaraj S."/>
            <person name="Vavikolanu K."/>
            <person name="Aluvathingal J."/>
            <person name="Nadendla S."/>
            <person name="Sichtig H."/>
        </authorList>
    </citation>
    <scope>NUCLEOTIDE SEQUENCE [LARGE SCALE GENOMIC DNA]</scope>
    <source>
        <strain evidence="5">FDAARGOS_387</strain>
    </source>
</reference>